<dbReference type="OrthoDB" id="9775266at2"/>
<proteinExistence type="predicted"/>
<gene>
    <name evidence="2" type="ORF">A3860_27700</name>
</gene>
<reference evidence="2 3" key="1">
    <citation type="submission" date="2016-03" db="EMBL/GenBank/DDBJ databases">
        <title>Niastella vici sp. nov., isolated from farmland soil.</title>
        <authorList>
            <person name="Chen L."/>
            <person name="Wang D."/>
            <person name="Yang S."/>
            <person name="Wang G."/>
        </authorList>
    </citation>
    <scope>NUCLEOTIDE SEQUENCE [LARGE SCALE GENOMIC DNA]</scope>
    <source>
        <strain evidence="2 3">DJ57</strain>
    </source>
</reference>
<feature type="transmembrane region" description="Helical" evidence="1">
    <location>
        <begin position="21"/>
        <end position="38"/>
    </location>
</feature>
<dbReference type="SUPFAM" id="SSF56059">
    <property type="entry name" value="Glutathione synthetase ATP-binding domain-like"/>
    <property type="match status" value="1"/>
</dbReference>
<dbReference type="EMBL" id="LVYD01000050">
    <property type="protein sequence ID" value="OQP62481.1"/>
    <property type="molecule type" value="Genomic_DNA"/>
</dbReference>
<dbReference type="RefSeq" id="WP_081148849.1">
    <property type="nucleotide sequence ID" value="NZ_LVYD01000050.1"/>
</dbReference>
<dbReference type="STRING" id="1703345.A3860_27700"/>
<accession>A0A1V9FVW6</accession>
<keyword evidence="1" id="KW-0812">Transmembrane</keyword>
<evidence type="ECO:0000256" key="1">
    <source>
        <dbReference type="SAM" id="Phobius"/>
    </source>
</evidence>
<evidence type="ECO:0008006" key="4">
    <source>
        <dbReference type="Google" id="ProtNLM"/>
    </source>
</evidence>
<evidence type="ECO:0000313" key="2">
    <source>
        <dbReference type="EMBL" id="OQP62481.1"/>
    </source>
</evidence>
<keyword evidence="1" id="KW-0472">Membrane</keyword>
<evidence type="ECO:0000313" key="3">
    <source>
        <dbReference type="Proteomes" id="UP000192796"/>
    </source>
</evidence>
<comment type="caution">
    <text evidence="2">The sequence shown here is derived from an EMBL/GenBank/DDBJ whole genome shotgun (WGS) entry which is preliminary data.</text>
</comment>
<organism evidence="2 3">
    <name type="scientific">Niastella vici</name>
    <dbReference type="NCBI Taxonomy" id="1703345"/>
    <lineage>
        <taxon>Bacteria</taxon>
        <taxon>Pseudomonadati</taxon>
        <taxon>Bacteroidota</taxon>
        <taxon>Chitinophagia</taxon>
        <taxon>Chitinophagales</taxon>
        <taxon>Chitinophagaceae</taxon>
        <taxon>Niastella</taxon>
    </lineage>
</organism>
<sequence length="354" mass="40836">MNSIQRIVHRPFFIKLFNWEYWSFTSVYLCIYPVWLLLCLRARSFFFFAASNPTIKNGGFLGESKKDIITIIPPQYHPPSVFFSIPANGDIVLRELQRAGLQFPLIGKPNIGGRGRGVKVLRDEKDVKAYVHNAYLDFHIQEFVPWKNEAGIFYVRYPNQPNGFISGIVGKEFLSVTGDGKHSILHLLQQDKRALMYLGSMKRIHGNGLNFVLPEGEKMIVSPFGNHARGSKFLDVSNLADEKLTAVIDKICKQIPGFYYGRLDIRFESWEALKEGRNFSIIEVNGAGAEPTHIYDPRHSIFFAWKEIVRHWIILNRISRMNHKKGHRYLCLREGIAMFREAKDWSRKLAAMTE</sequence>
<name>A0A1V9FVW6_9BACT</name>
<dbReference type="Proteomes" id="UP000192796">
    <property type="component" value="Unassembled WGS sequence"/>
</dbReference>
<keyword evidence="1" id="KW-1133">Transmembrane helix</keyword>
<dbReference type="AlphaFoldDB" id="A0A1V9FVW6"/>
<keyword evidence="3" id="KW-1185">Reference proteome</keyword>
<protein>
    <recommendedName>
        <fullName evidence="4">ATP-grasp domain-containing protein</fullName>
    </recommendedName>
</protein>